<reference evidence="8" key="4">
    <citation type="journal article" date="2016" name="Gigascience">
        <title>De novo construction of an expanded transcriptome assembly for the western tarnished plant bug, Lygus hesperus.</title>
        <authorList>
            <person name="Tassone E.E."/>
            <person name="Geib S.M."/>
            <person name="Hall B."/>
            <person name="Fabrick J.A."/>
            <person name="Brent C.S."/>
            <person name="Hull J.J."/>
        </authorList>
    </citation>
    <scope>NUCLEOTIDE SEQUENCE</scope>
</reference>
<evidence type="ECO:0000313" key="7">
    <source>
        <dbReference type="EMBL" id="JAG51412.1"/>
    </source>
</evidence>
<evidence type="ECO:0000256" key="1">
    <source>
        <dbReference type="SAM" id="MobiDB-lite"/>
    </source>
</evidence>
<feature type="region of interest" description="Disordered" evidence="1">
    <location>
        <begin position="600"/>
        <end position="625"/>
    </location>
</feature>
<feature type="region of interest" description="Disordered" evidence="1">
    <location>
        <begin position="544"/>
        <end position="574"/>
    </location>
</feature>
<feature type="domain" description="PDZ" evidence="2">
    <location>
        <begin position="323"/>
        <end position="370"/>
    </location>
</feature>
<dbReference type="EMBL" id="GBRD01014414">
    <property type="protein sequence ID" value="JAG51412.1"/>
    <property type="molecule type" value="Transcribed_RNA"/>
</dbReference>
<dbReference type="EMBL" id="GDHC01005442">
    <property type="protein sequence ID" value="JAQ13187.1"/>
    <property type="molecule type" value="Transcribed_RNA"/>
</dbReference>
<dbReference type="EMBL" id="GBHO01005802">
    <property type="protein sequence ID" value="JAG37802.1"/>
    <property type="molecule type" value="Transcribed_RNA"/>
</dbReference>
<dbReference type="EMBL" id="GBHO01043444">
    <property type="protein sequence ID" value="JAG00160.1"/>
    <property type="molecule type" value="Transcribed_RNA"/>
</dbReference>
<dbReference type="InterPro" id="IPR001478">
    <property type="entry name" value="PDZ"/>
</dbReference>
<reference evidence="6" key="2">
    <citation type="submission" date="2014-07" db="EMBL/GenBank/DDBJ databases">
        <authorList>
            <person name="Hull J."/>
        </authorList>
    </citation>
    <scope>NUCLEOTIDE SEQUENCE</scope>
</reference>
<feature type="region of interest" description="Disordered" evidence="1">
    <location>
        <begin position="454"/>
        <end position="476"/>
    </location>
</feature>
<protein>
    <recommendedName>
        <fullName evidence="2">PDZ domain-containing protein</fullName>
    </recommendedName>
</protein>
<reference evidence="6" key="1">
    <citation type="journal article" date="2014" name="PLoS ONE">
        <title>Transcriptome-Based Identification of ABC Transporters in the Western Tarnished Plant Bug Lygus hesperus.</title>
        <authorList>
            <person name="Hull J.J."/>
            <person name="Chaney K."/>
            <person name="Geib S.M."/>
            <person name="Fabrick J.A."/>
            <person name="Brent C.S."/>
            <person name="Walsh D."/>
            <person name="Lavine L.C."/>
        </authorList>
    </citation>
    <scope>NUCLEOTIDE SEQUENCE</scope>
</reference>
<evidence type="ECO:0000313" key="4">
    <source>
        <dbReference type="EMBL" id="JAG00160.1"/>
    </source>
</evidence>
<dbReference type="EMBL" id="GBHO01043445">
    <property type="protein sequence ID" value="JAG00159.1"/>
    <property type="molecule type" value="Transcribed_RNA"/>
</dbReference>
<accession>A0A0A9YXR5</accession>
<dbReference type="PROSITE" id="PS50106">
    <property type="entry name" value="PDZ"/>
    <property type="match status" value="1"/>
</dbReference>
<dbReference type="AlphaFoldDB" id="A0A0A9YXR5"/>
<gene>
    <name evidence="6" type="ORF">CM83_96708</name>
    <name evidence="5" type="ORF">CM83_96710</name>
    <name evidence="4" type="ORF">CM83_96712</name>
    <name evidence="3" type="ORF">CM83_96714</name>
    <name evidence="9" type="ORF">g.90042</name>
    <name evidence="8" type="ORF">g.90045</name>
</gene>
<evidence type="ECO:0000259" key="2">
    <source>
        <dbReference type="PROSITE" id="PS50106"/>
    </source>
</evidence>
<reference evidence="7" key="3">
    <citation type="submission" date="2014-09" db="EMBL/GenBank/DDBJ databases">
        <authorList>
            <person name="Magalhaes I.L.F."/>
            <person name="Oliveira U."/>
            <person name="Santos F.R."/>
            <person name="Vidigal T.H.D.A."/>
            <person name="Brescovit A.D."/>
            <person name="Santos A.J."/>
        </authorList>
    </citation>
    <scope>NUCLEOTIDE SEQUENCE</scope>
</reference>
<evidence type="ECO:0000313" key="6">
    <source>
        <dbReference type="EMBL" id="JAG37802.1"/>
    </source>
</evidence>
<dbReference type="SUPFAM" id="SSF50156">
    <property type="entry name" value="PDZ domain-like"/>
    <property type="match status" value="1"/>
</dbReference>
<dbReference type="EMBL" id="GDHC01010263">
    <property type="protein sequence ID" value="JAQ08366.1"/>
    <property type="molecule type" value="Transcribed_RNA"/>
</dbReference>
<evidence type="ECO:0000313" key="3">
    <source>
        <dbReference type="EMBL" id="JAG00159.1"/>
    </source>
</evidence>
<evidence type="ECO:0000313" key="5">
    <source>
        <dbReference type="EMBL" id="JAG37801.1"/>
    </source>
</evidence>
<dbReference type="InterPro" id="IPR036034">
    <property type="entry name" value="PDZ_sf"/>
</dbReference>
<name>A0A0A9YXR5_LYGHE</name>
<feature type="compositionally biased region" description="Basic and acidic residues" evidence="1">
    <location>
        <begin position="467"/>
        <end position="476"/>
    </location>
</feature>
<sequence length="655" mass="73381">MTRMGSASHIGEIRRFNKGLRSSKKSILYSDYYEEDPKKESSNLANQRSTSLGALHQGNGTLEPRMAQLETLEAKMASIEVSLSTTPRRKKSSSAASTPIPQPAHSIANGITTSVYIQSTNNTTNNNTSSSNHSSTTNLVVNGSTNNVNGISTQTPAKDIASEMETIRNNYKDKENIINTMKSNGSWNSLGRLQNGLNEKEKKVVQERLKRLKVEVDAKRLAIKSIKMALDNIDVSDNIDVRIQQAELEYKLGREELNLLSILEETRNLQSHLEDIVIPQQSIFCYIGDSAVSVHGVELNYDPKSPQFGAGTREENALYIEWAADGSGLCKGDRVLEVNGKIVVGKTKEDMNRLLCVSPCPAQIVVLRKESQIPEQIMCHLQAELNVVKEKAGEAERTRDSFRSDNLRLTHRISYLEEQVAELLERARESQPRAKPQVFQKGSQVALVAGLPGLEKSGKKLPSSRSKLQDEVRSAKSVDVLLEKPRRKKELSLGRSTNSLDVDSGLPMRQRHRHHHDRSTDHLHGELRQRHLREARSSLFTFMDKNSPSKYSDLDSEPTYARDTDSHTECNSESSLRYYKKNDKVRPVPPKKPIRLSLQRATSLQSVDQEKKTLKRTHKGDAPPFPFTIGHSNGKVNGHSNHLHTSSHHLEGNWC</sequence>
<dbReference type="Gene3D" id="2.30.42.10">
    <property type="match status" value="1"/>
</dbReference>
<feature type="compositionally biased region" description="Basic and acidic residues" evidence="1">
    <location>
        <begin position="560"/>
        <end position="570"/>
    </location>
</feature>
<feature type="region of interest" description="Disordered" evidence="1">
    <location>
        <begin position="83"/>
        <end position="107"/>
    </location>
</feature>
<dbReference type="EMBL" id="GBHO01005803">
    <property type="protein sequence ID" value="JAG37801.1"/>
    <property type="molecule type" value="Transcribed_RNA"/>
</dbReference>
<evidence type="ECO:0000313" key="9">
    <source>
        <dbReference type="EMBL" id="JAQ13187.1"/>
    </source>
</evidence>
<organism evidence="6">
    <name type="scientific">Lygus hesperus</name>
    <name type="common">Western plant bug</name>
    <dbReference type="NCBI Taxonomy" id="30085"/>
    <lineage>
        <taxon>Eukaryota</taxon>
        <taxon>Metazoa</taxon>
        <taxon>Ecdysozoa</taxon>
        <taxon>Arthropoda</taxon>
        <taxon>Hexapoda</taxon>
        <taxon>Insecta</taxon>
        <taxon>Pterygota</taxon>
        <taxon>Neoptera</taxon>
        <taxon>Paraneoptera</taxon>
        <taxon>Hemiptera</taxon>
        <taxon>Heteroptera</taxon>
        <taxon>Panheteroptera</taxon>
        <taxon>Cimicomorpha</taxon>
        <taxon>Miridae</taxon>
        <taxon>Mirini</taxon>
        <taxon>Lygus</taxon>
    </lineage>
</organism>
<evidence type="ECO:0000313" key="8">
    <source>
        <dbReference type="EMBL" id="JAQ08366.1"/>
    </source>
</evidence>
<proteinExistence type="predicted"/>
<feature type="region of interest" description="Disordered" evidence="1">
    <location>
        <begin position="489"/>
        <end position="526"/>
    </location>
</feature>